<organism evidence="1 2">
    <name type="scientific">Bifidobacterium pseudolongum subsp. globosum</name>
    <dbReference type="NCBI Taxonomy" id="1690"/>
    <lineage>
        <taxon>Bacteria</taxon>
        <taxon>Bacillati</taxon>
        <taxon>Actinomycetota</taxon>
        <taxon>Actinomycetes</taxon>
        <taxon>Bifidobacteriales</taxon>
        <taxon>Bifidobacteriaceae</taxon>
        <taxon>Bifidobacterium</taxon>
    </lineage>
</organism>
<dbReference type="AlphaFoldDB" id="A0A4Q5AXV8"/>
<comment type="caution">
    <text evidence="1">The sequence shown here is derived from an EMBL/GenBank/DDBJ whole genome shotgun (WGS) entry which is preliminary data.</text>
</comment>
<reference evidence="1 2" key="1">
    <citation type="submission" date="2018-12" db="EMBL/GenBank/DDBJ databases">
        <title>Unveiling genomic diversity among members of the Bifidobacterium pseudolongum species, a widely distributed gut commensal of the animal kingdom.</title>
        <authorList>
            <person name="Lugli G.A."/>
            <person name="Duranti S."/>
            <person name="Albert K."/>
            <person name="Mancabelli L."/>
            <person name="Napoli S."/>
            <person name="Viappiani A."/>
            <person name="Anzalone R."/>
            <person name="Longhi G."/>
            <person name="Milani C."/>
            <person name="Turroni F."/>
            <person name="Alessandri G."/>
            <person name="Sela D.A."/>
            <person name="Van Sinderen D."/>
            <person name="Ventura M."/>
        </authorList>
    </citation>
    <scope>NUCLEOTIDE SEQUENCE [LARGE SCALE GENOMIC DNA]</scope>
    <source>
        <strain evidence="1 2">2001B</strain>
    </source>
</reference>
<accession>A0A4Q5AXV8</accession>
<dbReference type="EMBL" id="RYUY01000004">
    <property type="protein sequence ID" value="RYQ39382.1"/>
    <property type="molecule type" value="Genomic_DNA"/>
</dbReference>
<evidence type="ECO:0000313" key="2">
    <source>
        <dbReference type="Proteomes" id="UP000293208"/>
    </source>
</evidence>
<dbReference type="Proteomes" id="UP000293208">
    <property type="component" value="Unassembled WGS sequence"/>
</dbReference>
<proteinExistence type="predicted"/>
<gene>
    <name evidence="1" type="ORF">PG2001B_1123</name>
</gene>
<protein>
    <submittedName>
        <fullName evidence="1">Phage protein</fullName>
    </submittedName>
</protein>
<sequence>MLTGQSITILTPVQSGTDPVGDPVWTQREETVDDVLVQDGAQANETDAPRAYGVSIDRTIHLPRTWPYHSLRGCRIRLADGTLYTVVGDPLPYTGGITPTRWNLTVQLYDERG</sequence>
<evidence type="ECO:0000313" key="1">
    <source>
        <dbReference type="EMBL" id="RYQ39382.1"/>
    </source>
</evidence>
<dbReference type="RefSeq" id="WP_129914347.1">
    <property type="nucleotide sequence ID" value="NZ_RYUY01000004.1"/>
</dbReference>
<name>A0A4Q5AXV8_9BIFI</name>